<dbReference type="OrthoDB" id="5946437at2759"/>
<comment type="caution">
    <text evidence="1">The sequence shown here is derived from an EMBL/GenBank/DDBJ whole genome shotgun (WGS) entry which is preliminary data.</text>
</comment>
<dbReference type="PROSITE" id="PS50003">
    <property type="entry name" value="PH_DOMAIN"/>
    <property type="match status" value="1"/>
</dbReference>
<keyword evidence="2" id="KW-1185">Reference proteome</keyword>
<evidence type="ECO:0000313" key="2">
    <source>
        <dbReference type="Proteomes" id="UP001152795"/>
    </source>
</evidence>
<evidence type="ECO:0000313" key="1">
    <source>
        <dbReference type="EMBL" id="CAB3988936.1"/>
    </source>
</evidence>
<dbReference type="InterPro" id="IPR001849">
    <property type="entry name" value="PH_domain"/>
</dbReference>
<gene>
    <name evidence="1" type="ORF">PACLA_8A082187</name>
</gene>
<reference evidence="1" key="1">
    <citation type="submission" date="2020-04" db="EMBL/GenBank/DDBJ databases">
        <authorList>
            <person name="Alioto T."/>
            <person name="Alioto T."/>
            <person name="Gomez Garrido J."/>
        </authorList>
    </citation>
    <scope>NUCLEOTIDE SEQUENCE</scope>
    <source>
        <strain evidence="1">A484AB</strain>
    </source>
</reference>
<dbReference type="InterPro" id="IPR011993">
    <property type="entry name" value="PH-like_dom_sf"/>
</dbReference>
<organism evidence="1 2">
    <name type="scientific">Paramuricea clavata</name>
    <name type="common">Red gorgonian</name>
    <name type="synonym">Violescent sea-whip</name>
    <dbReference type="NCBI Taxonomy" id="317549"/>
    <lineage>
        <taxon>Eukaryota</taxon>
        <taxon>Metazoa</taxon>
        <taxon>Cnidaria</taxon>
        <taxon>Anthozoa</taxon>
        <taxon>Octocorallia</taxon>
        <taxon>Malacalcyonacea</taxon>
        <taxon>Plexauridae</taxon>
        <taxon>Paramuricea</taxon>
    </lineage>
</organism>
<dbReference type="Gene3D" id="2.30.29.30">
    <property type="entry name" value="Pleckstrin-homology domain (PH domain)/Phosphotyrosine-binding domain (PTB)"/>
    <property type="match status" value="1"/>
</dbReference>
<proteinExistence type="predicted"/>
<dbReference type="EMBL" id="CACRXK020001408">
    <property type="protein sequence ID" value="CAB3988936.1"/>
    <property type="molecule type" value="Genomic_DNA"/>
</dbReference>
<dbReference type="Proteomes" id="UP001152795">
    <property type="component" value="Unassembled WGS sequence"/>
</dbReference>
<sequence length="253" mass="28926">MDFNGKIEIFKEGSVVSLGQNMFSLPKLLWFSLRSTGLFYSTRERGEEKMRYPESMIEFDSMFVRVEKLDDENSRFTYKNDKIDVYCLRVGDKRKCRMLCFTSWEERDFWVIAILTAIAQYKILGTPNPQSELCGKIRYGTAVSTLRATRTGKSGSTSSARLARNSLRRSFRKKFGSLRSRKSVRDSRGDLNENVYSSSTSDVFSDANTENYKPVSPSGKIEDAGSSKGFFKSGWDVIRRRPSQLSRTGSLKM</sequence>
<dbReference type="AlphaFoldDB" id="A0A6S7GIN0"/>
<name>A0A6S7GIN0_PARCT</name>
<protein>
    <submittedName>
        <fullName evidence="1">Uncharacterized protein</fullName>
    </submittedName>
</protein>
<accession>A0A6S7GIN0</accession>
<dbReference type="SUPFAM" id="SSF50729">
    <property type="entry name" value="PH domain-like"/>
    <property type="match status" value="1"/>
</dbReference>